<dbReference type="InterPro" id="IPR045759">
    <property type="entry name" value="Ap4A_phos1/2_N"/>
</dbReference>
<organism evidence="3 4">
    <name type="scientific">Cercospora zeae-maydis SCOH1-5</name>
    <dbReference type="NCBI Taxonomy" id="717836"/>
    <lineage>
        <taxon>Eukaryota</taxon>
        <taxon>Fungi</taxon>
        <taxon>Dikarya</taxon>
        <taxon>Ascomycota</taxon>
        <taxon>Pezizomycotina</taxon>
        <taxon>Dothideomycetes</taxon>
        <taxon>Dothideomycetidae</taxon>
        <taxon>Mycosphaerellales</taxon>
        <taxon>Mycosphaerellaceae</taxon>
        <taxon>Cercospora</taxon>
    </lineage>
</organism>
<dbReference type="GO" id="GO:0009117">
    <property type="term" value="P:nucleotide metabolic process"/>
    <property type="evidence" value="ECO:0007669"/>
    <property type="project" value="InterPro"/>
</dbReference>
<dbReference type="PANTHER" id="PTHR38420:SF1">
    <property type="entry name" value="PUTATIVE (AFU_ORTHOLOGUE AFUA_5G14690)-RELATED"/>
    <property type="match status" value="1"/>
</dbReference>
<dbReference type="AlphaFoldDB" id="A0A6A6FAR7"/>
<dbReference type="PANTHER" id="PTHR38420">
    <property type="entry name" value="AP-4-A PHOSPHORYLASE II"/>
    <property type="match status" value="1"/>
</dbReference>
<evidence type="ECO:0000259" key="2">
    <source>
        <dbReference type="Pfam" id="PF19327"/>
    </source>
</evidence>
<dbReference type="Gene3D" id="3.30.428.70">
    <property type="match status" value="1"/>
</dbReference>
<gene>
    <name evidence="3" type="ORF">CERZMDRAFT_86217</name>
</gene>
<dbReference type="Proteomes" id="UP000799539">
    <property type="component" value="Unassembled WGS sequence"/>
</dbReference>
<name>A0A6A6FAR7_9PEZI</name>
<dbReference type="Pfam" id="PF09830">
    <property type="entry name" value="ATP_transf"/>
    <property type="match status" value="1"/>
</dbReference>
<dbReference type="OrthoDB" id="10267950at2759"/>
<accession>A0A6A6FAR7</accession>
<dbReference type="EMBL" id="ML992681">
    <property type="protein sequence ID" value="KAF2210504.1"/>
    <property type="molecule type" value="Genomic_DNA"/>
</dbReference>
<evidence type="ECO:0000313" key="4">
    <source>
        <dbReference type="Proteomes" id="UP000799539"/>
    </source>
</evidence>
<feature type="domain" description="Ap4A phosphorylase 1/2 N-terminal" evidence="2">
    <location>
        <begin position="5"/>
        <end position="167"/>
    </location>
</feature>
<evidence type="ECO:0000313" key="3">
    <source>
        <dbReference type="EMBL" id="KAF2210504.1"/>
    </source>
</evidence>
<dbReference type="InterPro" id="IPR009163">
    <property type="entry name" value="Ap4A_phos1/2"/>
</dbReference>
<reference evidence="3" key="1">
    <citation type="journal article" date="2020" name="Stud. Mycol.">
        <title>101 Dothideomycetes genomes: a test case for predicting lifestyles and emergence of pathogens.</title>
        <authorList>
            <person name="Haridas S."/>
            <person name="Albert R."/>
            <person name="Binder M."/>
            <person name="Bloem J."/>
            <person name="Labutti K."/>
            <person name="Salamov A."/>
            <person name="Andreopoulos B."/>
            <person name="Baker S."/>
            <person name="Barry K."/>
            <person name="Bills G."/>
            <person name="Bluhm B."/>
            <person name="Cannon C."/>
            <person name="Castanera R."/>
            <person name="Culley D."/>
            <person name="Daum C."/>
            <person name="Ezra D."/>
            <person name="Gonzalez J."/>
            <person name="Henrissat B."/>
            <person name="Kuo A."/>
            <person name="Liang C."/>
            <person name="Lipzen A."/>
            <person name="Lutzoni F."/>
            <person name="Magnuson J."/>
            <person name="Mondo S."/>
            <person name="Nolan M."/>
            <person name="Ohm R."/>
            <person name="Pangilinan J."/>
            <person name="Park H.-J."/>
            <person name="Ramirez L."/>
            <person name="Alfaro M."/>
            <person name="Sun H."/>
            <person name="Tritt A."/>
            <person name="Yoshinaga Y."/>
            <person name="Zwiers L.-H."/>
            <person name="Turgeon B."/>
            <person name="Goodwin S."/>
            <person name="Spatafora J."/>
            <person name="Crous P."/>
            <person name="Grigoriev I."/>
        </authorList>
    </citation>
    <scope>NUCLEOTIDE SEQUENCE</scope>
    <source>
        <strain evidence="3">SCOH1-5</strain>
    </source>
</reference>
<protein>
    <submittedName>
        <fullName evidence="3">Uncharacterized protein</fullName>
    </submittedName>
</protein>
<dbReference type="SUPFAM" id="SSF54197">
    <property type="entry name" value="HIT-like"/>
    <property type="match status" value="1"/>
</dbReference>
<sequence length="301" mass="33922">MANMASTNLESQALRQFDRLLAKGELFWHETEPRHIPCEPFDFEFHIATSLQKKPIDTTQKKPTKNAFPESEGDWTLGPIGNNHKLILNKFCVVRPQFVLPTNEYQPQSDALNASDLDTGWEVLTRLRSADDHDDKYMVIFNCGVEAGSSVGHKHLQCIPRPLCAKHRRKDFFRLLRSDGDGGVERVKGTPFEHAAVRLITDDGKIAGRELEEAYAKLRELLGLRIEEGKVPPHNVLLTKWHLLVIPRRKAWINTDGADTVIAGNAAGMIGLVYTWSEEQYKAWQDYGPMKALGELGVAKA</sequence>
<proteinExistence type="predicted"/>
<dbReference type="GO" id="GO:0005524">
    <property type="term" value="F:ATP binding"/>
    <property type="evidence" value="ECO:0007669"/>
    <property type="project" value="InterPro"/>
</dbReference>
<dbReference type="Pfam" id="PF19327">
    <property type="entry name" value="Ap4A_phos_N"/>
    <property type="match status" value="1"/>
</dbReference>
<keyword evidence="4" id="KW-1185">Reference proteome</keyword>
<dbReference type="InterPro" id="IPR036265">
    <property type="entry name" value="HIT-like_sf"/>
</dbReference>
<evidence type="ECO:0000259" key="1">
    <source>
        <dbReference type="Pfam" id="PF09830"/>
    </source>
</evidence>
<dbReference type="InterPro" id="IPR019200">
    <property type="entry name" value="ATP_adenylylTrfase_C"/>
</dbReference>
<dbReference type="InterPro" id="IPR043171">
    <property type="entry name" value="Ap4A_phos1/2-like"/>
</dbReference>
<dbReference type="GO" id="GO:0003877">
    <property type="term" value="F:ATP:ADP adenylyltransferase activity"/>
    <property type="evidence" value="ECO:0007669"/>
    <property type="project" value="InterPro"/>
</dbReference>
<feature type="domain" description="ATP adenylyltransferase C-terminal" evidence="1">
    <location>
        <begin position="190"/>
        <end position="298"/>
    </location>
</feature>